<dbReference type="Gene3D" id="2.60.40.780">
    <property type="entry name" value="von Hippel-Lindau disease tumour suppressor, beta domain"/>
    <property type="match status" value="1"/>
</dbReference>
<dbReference type="AlphaFoldDB" id="A0A0D6JLE8"/>
<evidence type="ECO:0000259" key="3">
    <source>
        <dbReference type="Pfam" id="PF01847"/>
    </source>
</evidence>
<dbReference type="Proteomes" id="UP000033187">
    <property type="component" value="Chromosome 1"/>
</dbReference>
<dbReference type="InterPro" id="IPR009030">
    <property type="entry name" value="Growth_fac_rcpt_cys_sf"/>
</dbReference>
<feature type="compositionally biased region" description="Basic and acidic residues" evidence="1">
    <location>
        <begin position="100"/>
        <end position="111"/>
    </location>
</feature>
<keyword evidence="2" id="KW-0732">Signal</keyword>
<dbReference type="InterPro" id="IPR024053">
    <property type="entry name" value="VHL_beta_dom"/>
</dbReference>
<dbReference type="EMBL" id="LN829119">
    <property type="protein sequence ID" value="CPR22502.1"/>
    <property type="molecule type" value="Genomic_DNA"/>
</dbReference>
<sequence>MQWFFSRSVLFLLFFSAMVSQPWSAGQDLGRGSAFAQDADAVAAKEAFEVAKELGTADAWNAFLASYPTGFYADMARAYLKKAGGQSEPAAVPVVSSGKASERQCSERAELRSQSSSEPTKITFVNKSGMYRAFLWIDFEGNLQDYGGLNPGEQITFDTYRTHPWMVATGPGDCLQIFLPAAEPATVELFRLDADNPKPSTPPRAKPTEAKKKPLVCGKNYKLRNGECVLLQNCGKNAYRSAEGDCYCKKGYQLRNGKCVWPQDKQGFEVAPWKKPGCKTWQAQCNKGNGNACRKYEETCQVN</sequence>
<accession>A0A0D6JLE8</accession>
<evidence type="ECO:0000256" key="2">
    <source>
        <dbReference type="SAM" id="SignalP"/>
    </source>
</evidence>
<dbReference type="Pfam" id="PF01847">
    <property type="entry name" value="VHL"/>
    <property type="match status" value="1"/>
</dbReference>
<dbReference type="InterPro" id="IPR036208">
    <property type="entry name" value="VHL_sf"/>
</dbReference>
<protein>
    <recommendedName>
        <fullName evidence="3">von Hippel-Lindau disease tumour suppressor beta domain-containing protein</fullName>
    </recommendedName>
</protein>
<dbReference type="SUPFAM" id="SSF49468">
    <property type="entry name" value="VHL"/>
    <property type="match status" value="1"/>
</dbReference>
<keyword evidence="5" id="KW-1185">Reference proteome</keyword>
<gene>
    <name evidence="4" type="ORF">YBN1229_v1_3935</name>
</gene>
<proteinExistence type="predicted"/>
<reference evidence="5" key="1">
    <citation type="submission" date="2015-02" db="EMBL/GenBank/DDBJ databases">
        <authorList>
            <person name="Chooi Y.-H."/>
        </authorList>
    </citation>
    <scope>NUCLEOTIDE SEQUENCE [LARGE SCALE GENOMIC DNA]</scope>
    <source>
        <strain evidence="5">strain Y</strain>
    </source>
</reference>
<evidence type="ECO:0000313" key="5">
    <source>
        <dbReference type="Proteomes" id="UP000033187"/>
    </source>
</evidence>
<dbReference type="KEGG" id="fil:BN1229_v1_3948"/>
<dbReference type="KEGG" id="fiy:BN1229_v1_3935"/>
<feature type="region of interest" description="Disordered" evidence="1">
    <location>
        <begin position="90"/>
        <end position="116"/>
    </location>
</feature>
<dbReference type="InterPro" id="IPR037140">
    <property type="entry name" value="VHL_beta_dom_sf"/>
</dbReference>
<name>A0A0D6JLE8_9HYPH</name>
<dbReference type="RefSeq" id="WP_046479530.1">
    <property type="nucleotide sequence ID" value="NZ_LN829118.1"/>
</dbReference>
<evidence type="ECO:0000256" key="1">
    <source>
        <dbReference type="SAM" id="MobiDB-lite"/>
    </source>
</evidence>
<feature type="domain" description="von Hippel-Lindau disease tumour suppressor beta" evidence="3">
    <location>
        <begin position="111"/>
        <end position="167"/>
    </location>
</feature>
<feature type="chain" id="PRO_5002306359" description="von Hippel-Lindau disease tumour suppressor beta domain-containing protein" evidence="2">
    <location>
        <begin position="26"/>
        <end position="303"/>
    </location>
</feature>
<dbReference type="SUPFAM" id="SSF57184">
    <property type="entry name" value="Growth factor receptor domain"/>
    <property type="match status" value="1"/>
</dbReference>
<evidence type="ECO:0000313" key="4">
    <source>
        <dbReference type="EMBL" id="CPR22502.1"/>
    </source>
</evidence>
<dbReference type="OrthoDB" id="7817988at2"/>
<organism evidence="4 5">
    <name type="scientific">Candidatus Filomicrobium marinum</name>
    <dbReference type="NCBI Taxonomy" id="1608628"/>
    <lineage>
        <taxon>Bacteria</taxon>
        <taxon>Pseudomonadati</taxon>
        <taxon>Pseudomonadota</taxon>
        <taxon>Alphaproteobacteria</taxon>
        <taxon>Hyphomicrobiales</taxon>
        <taxon>Hyphomicrobiaceae</taxon>
        <taxon>Filomicrobium</taxon>
    </lineage>
</organism>
<feature type="signal peptide" evidence="2">
    <location>
        <begin position="1"/>
        <end position="25"/>
    </location>
</feature>